<proteinExistence type="inferred from homology"/>
<dbReference type="GO" id="GO:0098839">
    <property type="term" value="C:postsynaptic density membrane"/>
    <property type="evidence" value="ECO:0007669"/>
    <property type="project" value="TreeGrafter"/>
</dbReference>
<dbReference type="Pfam" id="PF00822">
    <property type="entry name" value="PMP22_Claudin"/>
    <property type="match status" value="1"/>
</dbReference>
<evidence type="ECO:0000256" key="1">
    <source>
        <dbReference type="ARBA" id="ARBA00004141"/>
    </source>
</evidence>
<feature type="region of interest" description="Disordered" evidence="14">
    <location>
        <begin position="77"/>
        <end position="149"/>
    </location>
</feature>
<dbReference type="InterPro" id="IPR005422">
    <property type="entry name" value="VDCC_g2su"/>
</dbReference>
<dbReference type="FunFam" id="1.20.140.150:FF:000002">
    <property type="entry name" value="Voltage-dependent calcium channel gamma-2 subunit"/>
    <property type="match status" value="1"/>
</dbReference>
<evidence type="ECO:0000256" key="6">
    <source>
        <dbReference type="ARBA" id="ARBA00022673"/>
    </source>
</evidence>
<comment type="similarity">
    <text evidence="2">Belongs to the PMP-22/EMP/MP20 family. CACNG subfamily.</text>
</comment>
<keyword evidence="11" id="KW-0406">Ion transport</keyword>
<dbReference type="PANTHER" id="PTHR12107:SF1">
    <property type="entry name" value="VOLTAGE-DEPENDENT CALCIUM CHANNEL GAMMA-2 SUBUNIT"/>
    <property type="match status" value="1"/>
</dbReference>
<feature type="transmembrane region" description="Helical" evidence="15">
    <location>
        <begin position="528"/>
        <end position="552"/>
    </location>
</feature>
<feature type="compositionally biased region" description="Basic residues" evidence="14">
    <location>
        <begin position="113"/>
        <end position="131"/>
    </location>
</feature>
<dbReference type="InterPro" id="IPR008368">
    <property type="entry name" value="VDCC_gsu"/>
</dbReference>
<feature type="transmembrane region" description="Helical" evidence="15">
    <location>
        <begin position="456"/>
        <end position="478"/>
    </location>
</feature>
<dbReference type="GO" id="GO:0099590">
    <property type="term" value="P:neurotransmitter receptor internalization"/>
    <property type="evidence" value="ECO:0007669"/>
    <property type="project" value="TreeGrafter"/>
</dbReference>
<evidence type="ECO:0000256" key="14">
    <source>
        <dbReference type="SAM" id="MobiDB-lite"/>
    </source>
</evidence>
<evidence type="ECO:0000256" key="2">
    <source>
        <dbReference type="ARBA" id="ARBA00007111"/>
    </source>
</evidence>
<feature type="region of interest" description="Disordered" evidence="14">
    <location>
        <begin position="583"/>
        <end position="610"/>
    </location>
</feature>
<keyword evidence="10 15" id="KW-1133">Transmembrane helix</keyword>
<dbReference type="GO" id="GO:0051968">
    <property type="term" value="P:positive regulation of synaptic transmission, glutamatergic"/>
    <property type="evidence" value="ECO:0007669"/>
    <property type="project" value="TreeGrafter"/>
</dbReference>
<feature type="transmembrane region" description="Helical" evidence="15">
    <location>
        <begin position="485"/>
        <end position="508"/>
    </location>
</feature>
<keyword evidence="3" id="KW-0813">Transport</keyword>
<comment type="subcellular location">
    <subcellularLocation>
        <location evidence="1">Membrane</location>
        <topology evidence="1">Multi-pass membrane protein</topology>
    </subcellularLocation>
</comment>
<organism evidence="16 17">
    <name type="scientific">Mugilogobius chulae</name>
    <name type="common">yellowstripe goby</name>
    <dbReference type="NCBI Taxonomy" id="88201"/>
    <lineage>
        <taxon>Eukaryota</taxon>
        <taxon>Metazoa</taxon>
        <taxon>Chordata</taxon>
        <taxon>Craniata</taxon>
        <taxon>Vertebrata</taxon>
        <taxon>Euteleostomi</taxon>
        <taxon>Actinopterygii</taxon>
        <taxon>Neopterygii</taxon>
        <taxon>Teleostei</taxon>
        <taxon>Neoteleostei</taxon>
        <taxon>Acanthomorphata</taxon>
        <taxon>Gobiaria</taxon>
        <taxon>Gobiiformes</taxon>
        <taxon>Gobioidei</taxon>
        <taxon>Gobiidae</taxon>
        <taxon>Gobionellinae</taxon>
        <taxon>Mugilogobius</taxon>
    </lineage>
</organism>
<accession>A0AAW0Q742</accession>
<protein>
    <recommendedName>
        <fullName evidence="18">Voltage-dependent calcium channel gamma-2 subunit</fullName>
    </recommendedName>
</protein>
<feature type="compositionally biased region" description="Basic and acidic residues" evidence="14">
    <location>
        <begin position="86"/>
        <end position="95"/>
    </location>
</feature>
<keyword evidence="4" id="KW-0597">Phosphoprotein</keyword>
<keyword evidence="5" id="KW-0109">Calcium transport</keyword>
<keyword evidence="17" id="KW-1185">Reference proteome</keyword>
<dbReference type="InterPro" id="IPR004031">
    <property type="entry name" value="PMP22/EMP/MP20/Claudin"/>
</dbReference>
<dbReference type="Proteomes" id="UP001460270">
    <property type="component" value="Unassembled WGS sequence"/>
</dbReference>
<dbReference type="GO" id="GO:0005891">
    <property type="term" value="C:voltage-gated calcium channel complex"/>
    <property type="evidence" value="ECO:0007669"/>
    <property type="project" value="InterPro"/>
</dbReference>
<dbReference type="PRINTS" id="PR01792">
    <property type="entry name" value="VDCCGAMMA"/>
</dbReference>
<keyword evidence="6" id="KW-0107">Calcium channel</keyword>
<evidence type="ECO:0000256" key="8">
    <source>
        <dbReference type="ARBA" id="ARBA00022837"/>
    </source>
</evidence>
<dbReference type="PANTHER" id="PTHR12107">
    <property type="entry name" value="VOLTAGE-DEPENDENT CALCIUM CHANNEL GAMMA SUBUNIT"/>
    <property type="match status" value="1"/>
</dbReference>
<feature type="transmembrane region" description="Helical" evidence="15">
    <location>
        <begin position="361"/>
        <end position="385"/>
    </location>
</feature>
<dbReference type="GO" id="GO:0098943">
    <property type="term" value="P:neurotransmitter receptor transport, postsynaptic endosome to lysosome"/>
    <property type="evidence" value="ECO:0007669"/>
    <property type="project" value="TreeGrafter"/>
</dbReference>
<keyword evidence="7 15" id="KW-0812">Transmembrane</keyword>
<comment type="caution">
    <text evidence="16">The sequence shown here is derived from an EMBL/GenBank/DDBJ whole genome shotgun (WGS) entry which is preliminary data.</text>
</comment>
<keyword evidence="9" id="KW-0851">Voltage-gated channel</keyword>
<reference evidence="17" key="1">
    <citation type="submission" date="2024-04" db="EMBL/GenBank/DDBJ databases">
        <title>Salinicola lusitanus LLJ914,a marine bacterium isolated from the Okinawa Trough.</title>
        <authorList>
            <person name="Li J."/>
        </authorList>
    </citation>
    <scope>NUCLEOTIDE SEQUENCE [LARGE SCALE GENOMIC DNA]</scope>
</reference>
<sequence>MDGNVVPNPGRGAGITPFFSPIRGRVHREELKTGYNLRPQLHRLCQEELLSGTAATIGSRDISRDGNLLHAVCTGAFEHSSSSSSEEERERDNERITLPGPSERRRSTNRAQNRPRRARRRRKRKKKRRVAIAKAKDARSIKRSSKNSGGGGIASFTLISSWRKGLQRGECAIFFTAAASAGCESACVPNPPRFFLCCDLPRRISSLLSPLPRFLPFDQRQDSVLSRRTPASVRFSSVPFLVTATARVKTCLLTVLCTRLIIVSHVQTPKRGDAKLCLPLTSQSRGRFSLLRSSPKRNHKVPTASSASFFPLLPLEYIPVFRFGLVRKFSNIYFLYIKRKGGPPFMECGNMGLFDRGVQMLLTTVGAFAAFSLMTIAVGTDYWLYSRGVCKTKSMSENETSKKNEEVMTHSGLWRTCCLEGNFKGMCKQIDHFPEETDYEADPSEYFLRAVRASSIFPILSVILLFMGGLCIAASEFYKSRHNIILSAGIFFVSAGLSNIIGIIVYISANAGDPSKSDSKKNSYSYGWSFYFGALSFIMAEMVGVLAVHMFIDRHRQLRIGARAADYLQGSAITRIPSYRYRYRRRSRSSSRSTDPSHSRDASPVGLKGFSALPSTEISMYTLPRDTLKSSGTPTATYNSERDHANFLQVHNCIQKDLKDSSHSNTANRRTTPV</sequence>
<dbReference type="GO" id="GO:0098970">
    <property type="term" value="P:postsynaptic neurotransmitter receptor diffusion trapping"/>
    <property type="evidence" value="ECO:0007669"/>
    <property type="project" value="TreeGrafter"/>
</dbReference>
<name>A0AAW0Q742_9GOBI</name>
<evidence type="ECO:0000256" key="5">
    <source>
        <dbReference type="ARBA" id="ARBA00022568"/>
    </source>
</evidence>
<evidence type="ECO:0000256" key="9">
    <source>
        <dbReference type="ARBA" id="ARBA00022882"/>
    </source>
</evidence>
<evidence type="ECO:0000256" key="13">
    <source>
        <dbReference type="ARBA" id="ARBA00023303"/>
    </source>
</evidence>
<evidence type="ECO:0000256" key="7">
    <source>
        <dbReference type="ARBA" id="ARBA00022692"/>
    </source>
</evidence>
<dbReference type="GO" id="GO:0016247">
    <property type="term" value="F:channel regulator activity"/>
    <property type="evidence" value="ECO:0007669"/>
    <property type="project" value="TreeGrafter"/>
</dbReference>
<evidence type="ECO:0000256" key="12">
    <source>
        <dbReference type="ARBA" id="ARBA00023136"/>
    </source>
</evidence>
<evidence type="ECO:0000256" key="10">
    <source>
        <dbReference type="ARBA" id="ARBA00022989"/>
    </source>
</evidence>
<dbReference type="EMBL" id="JBBPFD010000002">
    <property type="protein sequence ID" value="KAK7939959.1"/>
    <property type="molecule type" value="Genomic_DNA"/>
</dbReference>
<dbReference type="GO" id="GO:0032281">
    <property type="term" value="C:AMPA glutamate receptor complex"/>
    <property type="evidence" value="ECO:0007669"/>
    <property type="project" value="TreeGrafter"/>
</dbReference>
<dbReference type="InterPro" id="IPR051072">
    <property type="entry name" value="CACNG_subunit"/>
</dbReference>
<keyword evidence="13" id="KW-0407">Ion channel</keyword>
<dbReference type="Gene3D" id="1.20.140.150">
    <property type="match status" value="1"/>
</dbReference>
<evidence type="ECO:0000256" key="15">
    <source>
        <dbReference type="SAM" id="Phobius"/>
    </source>
</evidence>
<evidence type="ECO:0000256" key="4">
    <source>
        <dbReference type="ARBA" id="ARBA00022553"/>
    </source>
</evidence>
<evidence type="ECO:0000256" key="11">
    <source>
        <dbReference type="ARBA" id="ARBA00023065"/>
    </source>
</evidence>
<keyword evidence="8" id="KW-0106">Calcium</keyword>
<dbReference type="GO" id="GO:0019226">
    <property type="term" value="P:transmission of nerve impulse"/>
    <property type="evidence" value="ECO:0007669"/>
    <property type="project" value="TreeGrafter"/>
</dbReference>
<keyword evidence="12 15" id="KW-0472">Membrane</keyword>
<gene>
    <name evidence="16" type="ORF">WMY93_003285</name>
</gene>
<dbReference type="AlphaFoldDB" id="A0AAW0Q742"/>
<dbReference type="GO" id="GO:0005245">
    <property type="term" value="F:voltage-gated calcium channel activity"/>
    <property type="evidence" value="ECO:0007669"/>
    <property type="project" value="InterPro"/>
</dbReference>
<evidence type="ECO:0008006" key="18">
    <source>
        <dbReference type="Google" id="ProtNLM"/>
    </source>
</evidence>
<evidence type="ECO:0000313" key="17">
    <source>
        <dbReference type="Proteomes" id="UP001460270"/>
    </source>
</evidence>
<evidence type="ECO:0000313" key="16">
    <source>
        <dbReference type="EMBL" id="KAK7939959.1"/>
    </source>
</evidence>
<evidence type="ECO:0000256" key="3">
    <source>
        <dbReference type="ARBA" id="ARBA00022448"/>
    </source>
</evidence>
<dbReference type="PRINTS" id="PR01602">
    <property type="entry name" value="VDCCGAMMA2"/>
</dbReference>